<dbReference type="SUPFAM" id="SSF51445">
    <property type="entry name" value="(Trans)glycosidases"/>
    <property type="match status" value="1"/>
</dbReference>
<dbReference type="PANTHER" id="PTHR43651">
    <property type="entry name" value="1,4-ALPHA-GLUCAN-BRANCHING ENZYME"/>
    <property type="match status" value="1"/>
</dbReference>
<dbReference type="SUPFAM" id="SSF81296">
    <property type="entry name" value="E set domains"/>
    <property type="match status" value="1"/>
</dbReference>
<evidence type="ECO:0000256" key="6">
    <source>
        <dbReference type="ARBA" id="ARBA00022490"/>
    </source>
</evidence>
<dbReference type="InterPro" id="IPR013783">
    <property type="entry name" value="Ig-like_fold"/>
</dbReference>
<keyword evidence="8" id="KW-0119">Carbohydrate metabolism</keyword>
<evidence type="ECO:0000256" key="13">
    <source>
        <dbReference type="NCBIfam" id="TIGR02402"/>
    </source>
</evidence>
<evidence type="ECO:0000256" key="4">
    <source>
        <dbReference type="ARBA" id="ARBA00012268"/>
    </source>
</evidence>
<dbReference type="CDD" id="cd02853">
    <property type="entry name" value="E_set_MTHase_like_N"/>
    <property type="match status" value="1"/>
</dbReference>
<dbReference type="NCBIfam" id="TIGR02402">
    <property type="entry name" value="trehalose_TreZ"/>
    <property type="match status" value="1"/>
</dbReference>
<dbReference type="InterPro" id="IPR017853">
    <property type="entry name" value="GH"/>
</dbReference>
<dbReference type="RefSeq" id="WP_377575621.1">
    <property type="nucleotide sequence ID" value="NZ_JBHTKA010000001.1"/>
</dbReference>
<dbReference type="EMBL" id="JBHTKA010000001">
    <property type="protein sequence ID" value="MFD0998623.1"/>
    <property type="molecule type" value="Genomic_DNA"/>
</dbReference>
<dbReference type="Pfam" id="PF00128">
    <property type="entry name" value="Alpha-amylase"/>
    <property type="match status" value="1"/>
</dbReference>
<evidence type="ECO:0000259" key="15">
    <source>
        <dbReference type="SMART" id="SM00642"/>
    </source>
</evidence>
<evidence type="ECO:0000256" key="10">
    <source>
        <dbReference type="ARBA" id="ARBA00032057"/>
    </source>
</evidence>
<dbReference type="GO" id="GO:0033942">
    <property type="term" value="F:4-alpha-D-(1-&gt;4)-alpha-D-glucanotrehalose trehalohydrolase activity"/>
    <property type="evidence" value="ECO:0007669"/>
    <property type="project" value="UniProtKB-EC"/>
</dbReference>
<dbReference type="Gene3D" id="1.10.10.760">
    <property type="entry name" value="E-set domains of sugar-utilizing enzymes"/>
    <property type="match status" value="1"/>
</dbReference>
<dbReference type="EC" id="3.2.1.141" evidence="4 13"/>
<reference evidence="17" key="1">
    <citation type="journal article" date="2019" name="Int. J. Syst. Evol. Microbiol.">
        <title>The Global Catalogue of Microorganisms (GCM) 10K type strain sequencing project: providing services to taxonomists for standard genome sequencing and annotation.</title>
        <authorList>
            <consortium name="The Broad Institute Genomics Platform"/>
            <consortium name="The Broad Institute Genome Sequencing Center for Infectious Disease"/>
            <person name="Wu L."/>
            <person name="Ma J."/>
        </authorList>
    </citation>
    <scope>NUCLEOTIDE SEQUENCE [LARGE SCALE GENOMIC DNA]</scope>
    <source>
        <strain evidence="17">CCUG 58938</strain>
    </source>
</reference>
<evidence type="ECO:0000256" key="3">
    <source>
        <dbReference type="ARBA" id="ARBA00008061"/>
    </source>
</evidence>
<comment type="catalytic activity">
    <reaction evidence="12 14">
        <text>hydrolysis of (1-&gt;4)-alpha-D-glucosidic linkage in 4-alpha-D-[(1-&gt;4)-alpha-D-glucanosyl]n trehalose to yield trehalose and (1-&gt;4)-alpha-D-glucan.</text>
        <dbReference type="EC" id="3.2.1.141"/>
    </reaction>
</comment>
<evidence type="ECO:0000256" key="1">
    <source>
        <dbReference type="ARBA" id="ARBA00004496"/>
    </source>
</evidence>
<dbReference type="InterPro" id="IPR006047">
    <property type="entry name" value="GH13_cat_dom"/>
</dbReference>
<evidence type="ECO:0000256" key="7">
    <source>
        <dbReference type="ARBA" id="ARBA00022801"/>
    </source>
</evidence>
<keyword evidence="17" id="KW-1185">Reference proteome</keyword>
<accession>A0ABW3K015</accession>
<feature type="domain" description="Glycosyl hydrolase family 13 catalytic" evidence="15">
    <location>
        <begin position="118"/>
        <end position="462"/>
    </location>
</feature>
<evidence type="ECO:0000256" key="9">
    <source>
        <dbReference type="ARBA" id="ARBA00023295"/>
    </source>
</evidence>
<comment type="similarity">
    <text evidence="3 14">Belongs to the glycosyl hydrolase 13 family.</text>
</comment>
<dbReference type="Proteomes" id="UP001597112">
    <property type="component" value="Unassembled WGS sequence"/>
</dbReference>
<gene>
    <name evidence="16" type="primary">treZ</name>
    <name evidence="16" type="ORF">ACFQ21_04865</name>
</gene>
<keyword evidence="9 14" id="KW-0326">Glycosidase</keyword>
<evidence type="ECO:0000256" key="12">
    <source>
        <dbReference type="ARBA" id="ARBA00034013"/>
    </source>
</evidence>
<dbReference type="InterPro" id="IPR012768">
    <property type="entry name" value="Trehalose_TreZ"/>
</dbReference>
<comment type="pathway">
    <text evidence="2 14">Glycan biosynthesis; trehalose biosynthesis.</text>
</comment>
<dbReference type="Gene3D" id="2.60.40.10">
    <property type="entry name" value="Immunoglobulins"/>
    <property type="match status" value="1"/>
</dbReference>
<dbReference type="CDD" id="cd11325">
    <property type="entry name" value="AmyAc_GTHase"/>
    <property type="match status" value="1"/>
</dbReference>
<name>A0ABW3K015_9BACT</name>
<evidence type="ECO:0000313" key="16">
    <source>
        <dbReference type="EMBL" id="MFD0998623.1"/>
    </source>
</evidence>
<dbReference type="PANTHER" id="PTHR43651:SF11">
    <property type="entry name" value="MALTO-OLIGOSYLTREHALOSE TREHALOHYDROLASE"/>
    <property type="match status" value="1"/>
</dbReference>
<keyword evidence="6" id="KW-0963">Cytoplasm</keyword>
<evidence type="ECO:0000256" key="14">
    <source>
        <dbReference type="PIRNR" id="PIRNR006337"/>
    </source>
</evidence>
<evidence type="ECO:0000256" key="11">
    <source>
        <dbReference type="ARBA" id="ARBA00033284"/>
    </source>
</evidence>
<evidence type="ECO:0000256" key="8">
    <source>
        <dbReference type="ARBA" id="ARBA00023277"/>
    </source>
</evidence>
<dbReference type="InterPro" id="IPR044901">
    <property type="entry name" value="Trehalose_TreZ_E-set_sf"/>
</dbReference>
<sequence length="613" mass="70422">MSTDARIHGAVYAEDGTCTFSVWAPEKKKMILHLVAPQEEKVEMIKDESGYFYKKLSRVTPGTQYFFMPEGAEDIPDLASHFQPHGVKGPSEIVDHNAFVWEDEAWRGKPLEDYILYELHVGTFTEEGTFEAIIPRLEDLLDNGINALEIMPVSQFSGERNWGYDGVFPYAVQNSYGGPQGLKKLVNACHKKGIAVVLDVVYNHIGPEGNWFEHYAPYFTDTYRTPWGNAINFDGEWSDGVRDYFSGNPIYWFNHFHIDGLRLDAIHAVFDTSAEHFWELCHKRIKALERRVARPLYMIAESDFNSPKIVTPIGKGGVGFEAQWLDDFHHALYVLLDKRGKKRYEDFGSMEQLEKAYNEGFVMSGEYVKFRKRKYGASSAGIPPNRFLVFTMNHDQVGNRVRAERLSALVDFERLKLAAAAMLLSPYIPMLFMGEEYADESPFFYFISHEDPDLIDAVREGRKKEFAAFASEGEPPDAYAQETFHASKLKWDKRNEGKHAVMRNWHKQLISMRQNHVALKSYARKDFQATVIGEKGLLLHRKHNRAHLLCLFNFSEEKYVYTMAAYTTQWLKVLDSKEDQWCITGNPNKHPEQVLAGEVVTIRPLSVVVYTNL</sequence>
<dbReference type="InterPro" id="IPR014756">
    <property type="entry name" value="Ig_E-set"/>
</dbReference>
<evidence type="ECO:0000313" key="17">
    <source>
        <dbReference type="Proteomes" id="UP001597112"/>
    </source>
</evidence>
<protein>
    <recommendedName>
        <fullName evidence="5 13">Malto-oligosyltrehalose trehalohydrolase</fullName>
        <shortName evidence="14">MTHase</shortName>
        <ecNumber evidence="4 13">3.2.1.141</ecNumber>
    </recommendedName>
    <alternativeName>
        <fullName evidence="11 14">4-alpha-D-((1-&gt;4)-alpha-D-glucano)trehalose trehalohydrolase</fullName>
    </alternativeName>
    <alternativeName>
        <fullName evidence="10 14">Maltooligosyl trehalose trehalohydrolase</fullName>
    </alternativeName>
</protein>
<dbReference type="PIRSF" id="PIRSF006337">
    <property type="entry name" value="Trehalose_TreZ"/>
    <property type="match status" value="1"/>
</dbReference>
<comment type="subcellular location">
    <subcellularLocation>
        <location evidence="1">Cytoplasm</location>
    </subcellularLocation>
</comment>
<proteinExistence type="inferred from homology"/>
<organism evidence="16 17">
    <name type="scientific">Ohtaekwangia kribbensis</name>
    <dbReference type="NCBI Taxonomy" id="688913"/>
    <lineage>
        <taxon>Bacteria</taxon>
        <taxon>Pseudomonadati</taxon>
        <taxon>Bacteroidota</taxon>
        <taxon>Cytophagia</taxon>
        <taxon>Cytophagales</taxon>
        <taxon>Fulvivirgaceae</taxon>
        <taxon>Ohtaekwangia</taxon>
    </lineage>
</organism>
<dbReference type="SMART" id="SM00642">
    <property type="entry name" value="Aamy"/>
    <property type="match status" value="1"/>
</dbReference>
<keyword evidence="7 14" id="KW-0378">Hydrolase</keyword>
<evidence type="ECO:0000256" key="2">
    <source>
        <dbReference type="ARBA" id="ARBA00005199"/>
    </source>
</evidence>
<comment type="caution">
    <text evidence="16">The sequence shown here is derived from an EMBL/GenBank/DDBJ whole genome shotgun (WGS) entry which is preliminary data.</text>
</comment>
<dbReference type="Gene3D" id="3.20.20.80">
    <property type="entry name" value="Glycosidases"/>
    <property type="match status" value="1"/>
</dbReference>
<evidence type="ECO:0000256" key="5">
    <source>
        <dbReference type="ARBA" id="ARBA00015938"/>
    </source>
</evidence>